<dbReference type="Gene3D" id="3.40.1190.20">
    <property type="match status" value="1"/>
</dbReference>
<name>A0A836LC89_9TRYP</name>
<dbReference type="InterPro" id="IPR029056">
    <property type="entry name" value="Ribokinase-like"/>
</dbReference>
<dbReference type="PANTHER" id="PTHR46566:SF2">
    <property type="entry name" value="ATP-DEPENDENT 6-PHOSPHOFRUCTOKINASE ISOZYME 2"/>
    <property type="match status" value="1"/>
</dbReference>
<dbReference type="Proteomes" id="UP000674318">
    <property type="component" value="Unassembled WGS sequence"/>
</dbReference>
<evidence type="ECO:0000313" key="2">
    <source>
        <dbReference type="Proteomes" id="UP000674318"/>
    </source>
</evidence>
<sequence>MSSPLIVVAGPNPALQTTLIFDRLHVDEVNRALTVHSDAGGNGTNFCRASACYRTNPHFCRTTFVYLCRRRDW</sequence>
<proteinExistence type="predicted"/>
<dbReference type="KEGG" id="phet:94290813"/>
<organism evidence="1 2">
    <name type="scientific">Porcisia hertigi</name>
    <dbReference type="NCBI Taxonomy" id="2761500"/>
    <lineage>
        <taxon>Eukaryota</taxon>
        <taxon>Discoba</taxon>
        <taxon>Euglenozoa</taxon>
        <taxon>Kinetoplastea</taxon>
        <taxon>Metakinetoplastina</taxon>
        <taxon>Trypanosomatida</taxon>
        <taxon>Trypanosomatidae</taxon>
        <taxon>Leishmaniinae</taxon>
        <taxon>Porcisia</taxon>
    </lineage>
</organism>
<dbReference type="PANTHER" id="PTHR46566">
    <property type="entry name" value="1-PHOSPHOFRUCTOKINASE-RELATED"/>
    <property type="match status" value="1"/>
</dbReference>
<accession>A0A836LC89</accession>
<evidence type="ECO:0000313" key="1">
    <source>
        <dbReference type="EMBL" id="KAG5502985.1"/>
    </source>
</evidence>
<dbReference type="OrthoDB" id="26487at2759"/>
<dbReference type="SUPFAM" id="SSF53613">
    <property type="entry name" value="Ribokinase-like"/>
    <property type="match status" value="1"/>
</dbReference>
<protein>
    <submittedName>
        <fullName evidence="1">Uncharacterized protein</fullName>
    </submittedName>
</protein>
<dbReference type="AlphaFoldDB" id="A0A836LC89"/>
<gene>
    <name evidence="1" type="ORF">JKF63_04758</name>
</gene>
<keyword evidence="2" id="KW-1185">Reference proteome</keyword>
<dbReference type="GeneID" id="94290813"/>
<dbReference type="RefSeq" id="XP_067756757.1">
    <property type="nucleotide sequence ID" value="XM_067900736.1"/>
</dbReference>
<comment type="caution">
    <text evidence="1">The sequence shown here is derived from an EMBL/GenBank/DDBJ whole genome shotgun (WGS) entry which is preliminary data.</text>
</comment>
<reference evidence="1 2" key="1">
    <citation type="submission" date="2021-02" db="EMBL/GenBank/DDBJ databases">
        <title>Porcisia hertigi Genome sequencing and assembly.</title>
        <authorList>
            <person name="Almutairi H."/>
            <person name="Gatherer D."/>
        </authorList>
    </citation>
    <scope>NUCLEOTIDE SEQUENCE [LARGE SCALE GENOMIC DNA]</scope>
    <source>
        <strain evidence="1 2">C119</strain>
    </source>
</reference>
<dbReference type="EMBL" id="JAFJZO010000025">
    <property type="protein sequence ID" value="KAG5502985.1"/>
    <property type="molecule type" value="Genomic_DNA"/>
</dbReference>